<accession>A0A4U0X8L3</accession>
<dbReference type="Gene3D" id="2.30.29.30">
    <property type="entry name" value="Pleckstrin-homology domain (PH domain)/Phosphotyrosine-binding domain (PTB)"/>
    <property type="match status" value="1"/>
</dbReference>
<feature type="compositionally biased region" description="Basic and acidic residues" evidence="1">
    <location>
        <begin position="15"/>
        <end position="24"/>
    </location>
</feature>
<dbReference type="AlphaFoldDB" id="A0A4U0X8L3"/>
<feature type="region of interest" description="Disordered" evidence="1">
    <location>
        <begin position="1"/>
        <end position="25"/>
    </location>
</feature>
<dbReference type="Gene3D" id="1.10.1000.11">
    <property type="entry name" value="Arf Nucleotide-binding Site Opener,domain 2"/>
    <property type="match status" value="1"/>
</dbReference>
<dbReference type="InterPro" id="IPR023394">
    <property type="entry name" value="Sec7_C_sf"/>
</dbReference>
<dbReference type="InterPro" id="IPR041681">
    <property type="entry name" value="PH_9"/>
</dbReference>
<dbReference type="PROSITE" id="PS50190">
    <property type="entry name" value="SEC7"/>
    <property type="match status" value="1"/>
</dbReference>
<dbReference type="SMART" id="SM00222">
    <property type="entry name" value="Sec7"/>
    <property type="match status" value="1"/>
</dbReference>
<protein>
    <recommendedName>
        <fullName evidence="2">SEC7 domain-containing protein</fullName>
    </recommendedName>
</protein>
<feature type="compositionally biased region" description="Polar residues" evidence="1">
    <location>
        <begin position="314"/>
        <end position="323"/>
    </location>
</feature>
<evidence type="ECO:0000259" key="2">
    <source>
        <dbReference type="PROSITE" id="PS50190"/>
    </source>
</evidence>
<keyword evidence="4" id="KW-1185">Reference proteome</keyword>
<evidence type="ECO:0000313" key="3">
    <source>
        <dbReference type="EMBL" id="TKA71648.1"/>
    </source>
</evidence>
<dbReference type="SUPFAM" id="SSF50729">
    <property type="entry name" value="PH domain-like"/>
    <property type="match status" value="1"/>
</dbReference>
<dbReference type="SUPFAM" id="SSF48425">
    <property type="entry name" value="Sec7 domain"/>
    <property type="match status" value="1"/>
</dbReference>
<dbReference type="InterPro" id="IPR000904">
    <property type="entry name" value="Sec7_dom"/>
</dbReference>
<dbReference type="STRING" id="331657.A0A4U0X8L3"/>
<dbReference type="InterPro" id="IPR011993">
    <property type="entry name" value="PH-like_dom_sf"/>
</dbReference>
<sequence>GWVIKTPTRASSLRPESHRSDRSHRVWLAPTESEEKLVDPVALALPLEGARPVGDATPSPTIEDYASATSLPIVQLDGDDITLKNNVDAVDESATTGDEPTEEDRRRAEKIFDGEEENVAKSQAAAWLGEKNITSRRTLTAYMELFDWAGSNILMALRGLCSRLMLKGETQQVDRILDAFSQRWCACNPSHGFKANDVVHTICYSILLLNTDLHLADIEQKMTRNQFVKNTLPTIRRVVADAAPNAFDENIRPSAAFLRASNHLKEPGSGPSSPTFPPEVSEEHASLDIKRRNRLSIRPPQRTDSDGLSPDSAAPTTASNGLVKSTHDGSMRGWEFEVEIVLKEFYQSIRSERLPLHGAGSTPLSEQAPNNSLAVMTNSMLRRTPSTLSKSPSENLSHRSRGNDFRSVTARWNTKARTRPKVYTTSTVGSSRASLDDNSMWSPAASSTWSKYSFGKTQTSMSLNSIGSHFHPNDYQQSVGFANALSQAIIREEGAASDTESFGRVAPLLEDESLELAGAPWAKEGILKHKHHLESPDRKAKDRNWNECFAVVEKGQLRLFSFNTKSMPRRQRNKKGASGGVVGGGNWMDNAEALGSYSLRQSIASSLPPPGYSKARPHVWALSLPTGAVHLFQVVTPDIVTEFVSTANYWAARLSKEPLFGGISNIEYGWSDAVINSALVTPGIDSIPTGLVHTTSSGSMGVPRPSVQSSIRTSLDQGLGNTRARLPGDNITINDWTAPVQSMMASALMEVDQLRALTIYVKNVEEELQKHNGLRAAVGLAFSPRHPNYTKVMANWEKKSAYLLRESVKFRMYIDSLTAAQARKGEIIAERPSTAKSYEPGVEKLDTATEITNAGM</sequence>
<proteinExistence type="predicted"/>
<dbReference type="GO" id="GO:0005085">
    <property type="term" value="F:guanyl-nucleotide exchange factor activity"/>
    <property type="evidence" value="ECO:0007669"/>
    <property type="project" value="InterPro"/>
</dbReference>
<comment type="caution">
    <text evidence="3">The sequence shown here is derived from an EMBL/GenBank/DDBJ whole genome shotgun (WGS) entry which is preliminary data.</text>
</comment>
<evidence type="ECO:0000313" key="4">
    <source>
        <dbReference type="Proteomes" id="UP000308768"/>
    </source>
</evidence>
<dbReference type="Pfam" id="PF01369">
    <property type="entry name" value="Sec7"/>
    <property type="match status" value="1"/>
</dbReference>
<reference evidence="3 4" key="1">
    <citation type="submission" date="2017-03" db="EMBL/GenBank/DDBJ databases">
        <title>Genomes of endolithic fungi from Antarctica.</title>
        <authorList>
            <person name="Coleine C."/>
            <person name="Masonjones S."/>
            <person name="Stajich J.E."/>
        </authorList>
    </citation>
    <scope>NUCLEOTIDE SEQUENCE [LARGE SCALE GENOMIC DNA]</scope>
    <source>
        <strain evidence="3 4">CCFEE 5187</strain>
    </source>
</reference>
<name>A0A4U0X8L3_9PEZI</name>
<feature type="domain" description="SEC7" evidence="2">
    <location>
        <begin position="84"/>
        <end position="251"/>
    </location>
</feature>
<dbReference type="PANTHER" id="PTHR10663">
    <property type="entry name" value="GUANYL-NUCLEOTIDE EXCHANGE FACTOR"/>
    <property type="match status" value="1"/>
</dbReference>
<dbReference type="EMBL" id="NAJN01000552">
    <property type="protein sequence ID" value="TKA71648.1"/>
    <property type="molecule type" value="Genomic_DNA"/>
</dbReference>
<organism evidence="3 4">
    <name type="scientific">Cryomyces minteri</name>
    <dbReference type="NCBI Taxonomy" id="331657"/>
    <lineage>
        <taxon>Eukaryota</taxon>
        <taxon>Fungi</taxon>
        <taxon>Dikarya</taxon>
        <taxon>Ascomycota</taxon>
        <taxon>Pezizomycotina</taxon>
        <taxon>Dothideomycetes</taxon>
        <taxon>Dothideomycetes incertae sedis</taxon>
        <taxon>Cryomyces</taxon>
    </lineage>
</organism>
<dbReference type="OrthoDB" id="2157641at2759"/>
<dbReference type="Proteomes" id="UP000308768">
    <property type="component" value="Unassembled WGS sequence"/>
</dbReference>
<gene>
    <name evidence="3" type="ORF">B0A49_05328</name>
</gene>
<feature type="non-terminal residue" evidence="3">
    <location>
        <position position="1"/>
    </location>
</feature>
<dbReference type="CDD" id="cd00171">
    <property type="entry name" value="Sec7"/>
    <property type="match status" value="1"/>
</dbReference>
<dbReference type="GO" id="GO:0032012">
    <property type="term" value="P:regulation of ARF protein signal transduction"/>
    <property type="evidence" value="ECO:0007669"/>
    <property type="project" value="InterPro"/>
</dbReference>
<dbReference type="InterPro" id="IPR035999">
    <property type="entry name" value="Sec7_dom_sf"/>
</dbReference>
<dbReference type="PANTHER" id="PTHR10663:SF373">
    <property type="entry name" value="PH AND SEC7 DOMAIN-CONTAINING PROTEIN C11E3.11C"/>
    <property type="match status" value="1"/>
</dbReference>
<feature type="compositionally biased region" description="Basic and acidic residues" evidence="1">
    <location>
        <begin position="281"/>
        <end position="290"/>
    </location>
</feature>
<feature type="region of interest" description="Disordered" evidence="1">
    <location>
        <begin position="262"/>
        <end position="328"/>
    </location>
</feature>
<evidence type="ECO:0000256" key="1">
    <source>
        <dbReference type="SAM" id="MobiDB-lite"/>
    </source>
</evidence>
<dbReference type="Pfam" id="PF15410">
    <property type="entry name" value="PH_9"/>
    <property type="match status" value="1"/>
</dbReference>